<evidence type="ECO:0000313" key="2">
    <source>
        <dbReference type="Proteomes" id="UP000034392"/>
    </source>
</evidence>
<reference evidence="1" key="1">
    <citation type="submission" date="2015-05" db="EMBL/GenBank/DDBJ databases">
        <title>The complete genome of Altererythrobacter atlanticus strain 26DY36.</title>
        <authorList>
            <person name="Wu Y.-H."/>
            <person name="Cheng H."/>
            <person name="Wu X.-W."/>
        </authorList>
    </citation>
    <scope>NUCLEOTIDE SEQUENCE [LARGE SCALE GENOMIC DNA]</scope>
    <source>
        <strain evidence="1">26DY36</strain>
    </source>
</reference>
<dbReference type="AlphaFoldDB" id="A0A0F7KX04"/>
<dbReference type="Proteomes" id="UP000034392">
    <property type="component" value="Chromosome"/>
</dbReference>
<dbReference type="InterPro" id="IPR037401">
    <property type="entry name" value="SnoaL-like"/>
</dbReference>
<dbReference type="SUPFAM" id="SSF54427">
    <property type="entry name" value="NTF2-like"/>
    <property type="match status" value="1"/>
</dbReference>
<dbReference type="PATRIC" id="fig|1267766.3.peg.3230"/>
<keyword evidence="2" id="KW-1185">Reference proteome</keyword>
<name>A0A0F7KX04_9SPHN</name>
<organism evidence="1 2">
    <name type="scientific">Croceibacterium atlanticum</name>
    <dbReference type="NCBI Taxonomy" id="1267766"/>
    <lineage>
        <taxon>Bacteria</taxon>
        <taxon>Pseudomonadati</taxon>
        <taxon>Pseudomonadota</taxon>
        <taxon>Alphaproteobacteria</taxon>
        <taxon>Sphingomonadales</taxon>
        <taxon>Erythrobacteraceae</taxon>
        <taxon>Croceibacterium</taxon>
    </lineage>
</organism>
<dbReference type="Gene3D" id="3.10.450.50">
    <property type="match status" value="1"/>
</dbReference>
<dbReference type="RefSeq" id="WP_053833638.1">
    <property type="nucleotide sequence ID" value="NZ_CP011452.2"/>
</dbReference>
<protein>
    <submittedName>
        <fullName evidence="1">Uncharacterized protein</fullName>
    </submittedName>
</protein>
<dbReference type="Pfam" id="PF13577">
    <property type="entry name" value="SnoaL_4"/>
    <property type="match status" value="1"/>
</dbReference>
<dbReference type="EMBL" id="CP011452">
    <property type="protein sequence ID" value="AKH44204.1"/>
    <property type="molecule type" value="Genomic_DNA"/>
</dbReference>
<gene>
    <name evidence="1" type="ORF">WYH_03185</name>
</gene>
<dbReference type="InterPro" id="IPR032710">
    <property type="entry name" value="NTF2-like_dom_sf"/>
</dbReference>
<proteinExistence type="predicted"/>
<accession>A0A0F7KX04</accession>
<evidence type="ECO:0000313" key="1">
    <source>
        <dbReference type="EMBL" id="AKH44204.1"/>
    </source>
</evidence>
<dbReference type="KEGG" id="aay:WYH_03185"/>
<dbReference type="STRING" id="1267766.WYH_03185"/>
<dbReference type="OrthoDB" id="7541204at2"/>
<sequence>MRKFALLALSLGMGTAAISGPALAQQSLEQRVSAYRERVERLEDQNDIEKLQALYGYYFDKGLWDEVASLFSRNGSFEYGQRGVYIGQDRIRRALLLFGPEGLAPGHLNNHMQLQAVIAVAPDGRTATARWQGMVMLGEPGANGQWGVGIYENEYVKEGGAWKISSLHFYVTAKTDYDAGWMRSTIPMEGQSALFPPDAPPTERYRALPGAYIPPFSFDHPVTGKPLSDIPQPADDVLGRE</sequence>